<reference evidence="2" key="1">
    <citation type="submission" date="2022-10" db="EMBL/GenBank/DDBJ databases">
        <title>Puccinia triticina Genome sequencing and assembly.</title>
        <authorList>
            <person name="Li C."/>
        </authorList>
    </citation>
    <scope>NUCLEOTIDE SEQUENCE</scope>
    <source>
        <strain evidence="2">Pt15</strain>
    </source>
</reference>
<proteinExistence type="predicted"/>
<dbReference type="InterPro" id="IPR013536">
    <property type="entry name" value="WLM_dom"/>
</dbReference>
<dbReference type="GeneID" id="77805863"/>
<dbReference type="Pfam" id="PF08325">
    <property type="entry name" value="WLM"/>
    <property type="match status" value="1"/>
</dbReference>
<dbReference type="Proteomes" id="UP001164743">
    <property type="component" value="Chromosome 18A"/>
</dbReference>
<feature type="domain" description="WLM" evidence="1">
    <location>
        <begin position="137"/>
        <end position="335"/>
    </location>
</feature>
<dbReference type="PANTHER" id="PTHR47795">
    <property type="entry name" value="UBIQUITIN AND WLM DOMAIN-CONTAINING METALLOPROTEASE SPCC1442.07C"/>
    <property type="match status" value="1"/>
</dbReference>
<gene>
    <name evidence="2" type="ORF">PtA15_18A430</name>
</gene>
<protein>
    <recommendedName>
        <fullName evidence="1">WLM domain-containing protein</fullName>
    </recommendedName>
</protein>
<accession>A0ABY7D7Z2</accession>
<evidence type="ECO:0000313" key="2">
    <source>
        <dbReference type="EMBL" id="WAQ93370.1"/>
    </source>
</evidence>
<name>A0ABY7D7Z2_9BASI</name>
<organism evidence="2 3">
    <name type="scientific">Puccinia triticina</name>
    <dbReference type="NCBI Taxonomy" id="208348"/>
    <lineage>
        <taxon>Eukaryota</taxon>
        <taxon>Fungi</taxon>
        <taxon>Dikarya</taxon>
        <taxon>Basidiomycota</taxon>
        <taxon>Pucciniomycotina</taxon>
        <taxon>Pucciniomycetes</taxon>
        <taxon>Pucciniales</taxon>
        <taxon>Pucciniaceae</taxon>
        <taxon>Puccinia</taxon>
    </lineage>
</organism>
<dbReference type="RefSeq" id="XP_053028925.1">
    <property type="nucleotide sequence ID" value="XM_053164968.1"/>
</dbReference>
<dbReference type="EMBL" id="CP110438">
    <property type="protein sequence ID" value="WAQ93370.1"/>
    <property type="molecule type" value="Genomic_DNA"/>
</dbReference>
<dbReference type="PANTHER" id="PTHR47795:SF1">
    <property type="entry name" value="DNA-DEPENDENT METALLOPROTEASE WSS1 HOMOLOG 2"/>
    <property type="match status" value="1"/>
</dbReference>
<evidence type="ECO:0000259" key="1">
    <source>
        <dbReference type="PROSITE" id="PS51397"/>
    </source>
</evidence>
<keyword evidence="3" id="KW-1185">Reference proteome</keyword>
<dbReference type="PROSITE" id="PS51397">
    <property type="entry name" value="WLM"/>
    <property type="match status" value="1"/>
</dbReference>
<sequence length="338" mass="37614">MCSAPGLDNILISLSIRHQNSSTALLVSNGTTLHDLCYQRLSTLNPLASPADRIIFKLILKDPPRTLVSPGDCDRKTLHQLGFTSSDVQYPVLLLTTELAEVQRSAEASQANLKREQARQAALKNPAKIRDTTMKNRNNPEDRCRFGQVALLPNLPFESRRKELIEKLSTHPSIRQQMVKFQFTVEHLGELHPWADPQLLGVNQNAGQSIRLRLLTDDLKSVRPFTMVRRVLSHELAHNVFGPHDNKFKELDSKIHKGMLAYDESIKASSHRLGGELGDHYEPETAALDFHCSTSVAIEPQNRAPGQIVGSVASDQAQNLNPRLAAAEAALKRAARKK</sequence>
<evidence type="ECO:0000313" key="3">
    <source>
        <dbReference type="Proteomes" id="UP001164743"/>
    </source>
</evidence>